<evidence type="ECO:0000313" key="1">
    <source>
        <dbReference type="EMBL" id="GII91904.1"/>
    </source>
</evidence>
<dbReference type="Gene3D" id="2.180.10.10">
    <property type="entry name" value="RHS repeat-associated core"/>
    <property type="match status" value="1"/>
</dbReference>
<keyword evidence="2" id="KW-1185">Reference proteome</keyword>
<dbReference type="AlphaFoldDB" id="A0A919RGD8"/>
<dbReference type="RefSeq" id="WP_204024279.1">
    <property type="nucleotide sequence ID" value="NZ_BOOW01000012.1"/>
</dbReference>
<accession>A0A919RGD8</accession>
<dbReference type="Proteomes" id="UP000606172">
    <property type="component" value="Unassembled WGS sequence"/>
</dbReference>
<dbReference type="EMBL" id="BOOW01000012">
    <property type="protein sequence ID" value="GII91904.1"/>
    <property type="molecule type" value="Genomic_DNA"/>
</dbReference>
<gene>
    <name evidence="1" type="ORF">Ssi02_21350</name>
</gene>
<reference evidence="1" key="1">
    <citation type="submission" date="2021-01" db="EMBL/GenBank/DDBJ databases">
        <title>Whole genome shotgun sequence of Sinosporangium siamense NBRC 109515.</title>
        <authorList>
            <person name="Komaki H."/>
            <person name="Tamura T."/>
        </authorList>
    </citation>
    <scope>NUCLEOTIDE SEQUENCE</scope>
    <source>
        <strain evidence="1">NBRC 109515</strain>
    </source>
</reference>
<name>A0A919RGD8_9ACTN</name>
<protein>
    <recommendedName>
        <fullName evidence="3">YD repeat-containing protein</fullName>
    </recommendedName>
</protein>
<sequence>MVRPQHRPGLERQRNGERPAWRWSDSFTTYDSYGKPSQVNDRGDTSTAADNTCVSTTYARNTTAWLIDYPSVQERRTGDNCSTGTLIGKTVTLYDGGTDPATNSPSDGNVTETRNHAAAATASTTKATYDDYGRPLTSTDPLNKTTTTSYTPAVGWPATEVKVTNPRGHITKTVSSYLVGLPTRVTDANNYSYEIDYDDLGRTTALWGPGEPRAGGTATATVAYDIPSGGWMAQPSGRSRPP</sequence>
<evidence type="ECO:0008006" key="3">
    <source>
        <dbReference type="Google" id="ProtNLM"/>
    </source>
</evidence>
<proteinExistence type="predicted"/>
<organism evidence="1 2">
    <name type="scientific">Sinosporangium siamense</name>
    <dbReference type="NCBI Taxonomy" id="1367973"/>
    <lineage>
        <taxon>Bacteria</taxon>
        <taxon>Bacillati</taxon>
        <taxon>Actinomycetota</taxon>
        <taxon>Actinomycetes</taxon>
        <taxon>Streptosporangiales</taxon>
        <taxon>Streptosporangiaceae</taxon>
        <taxon>Sinosporangium</taxon>
    </lineage>
</organism>
<comment type="caution">
    <text evidence="1">The sequence shown here is derived from an EMBL/GenBank/DDBJ whole genome shotgun (WGS) entry which is preliminary data.</text>
</comment>
<evidence type="ECO:0000313" key="2">
    <source>
        <dbReference type="Proteomes" id="UP000606172"/>
    </source>
</evidence>